<dbReference type="InterPro" id="IPR012337">
    <property type="entry name" value="RNaseH-like_sf"/>
</dbReference>
<dbReference type="Gene3D" id="3.30.420.10">
    <property type="entry name" value="Ribonuclease H-like superfamily/Ribonuclease H"/>
    <property type="match status" value="2"/>
</dbReference>
<gene>
    <name evidence="2" type="ORF">BgAZ_206820</name>
</gene>
<evidence type="ECO:0000313" key="2">
    <source>
        <dbReference type="EMBL" id="KAK1443806.1"/>
    </source>
</evidence>
<evidence type="ECO:0000256" key="1">
    <source>
        <dbReference type="ARBA" id="ARBA00008372"/>
    </source>
</evidence>
<dbReference type="InterPro" id="IPR006941">
    <property type="entry name" value="RNase_CAF1"/>
</dbReference>
<dbReference type="SUPFAM" id="SSF53098">
    <property type="entry name" value="Ribonuclease H-like"/>
    <property type="match status" value="1"/>
</dbReference>
<reference evidence="2" key="1">
    <citation type="submission" date="2023-08" db="EMBL/GenBank/DDBJ databases">
        <title>Draft sequence of the Babesia gibsoni genome.</title>
        <authorList>
            <person name="Yamagishi J.Y."/>
            <person name="Xuan X.X."/>
        </authorList>
    </citation>
    <scope>NUCLEOTIDE SEQUENCE</scope>
    <source>
        <strain evidence="2">Azabu</strain>
    </source>
</reference>
<comment type="caution">
    <text evidence="2">The sequence shown here is derived from an EMBL/GenBank/DDBJ whole genome shotgun (WGS) entry which is preliminary data.</text>
</comment>
<dbReference type="EMBL" id="JAVEPI010000002">
    <property type="protein sequence ID" value="KAK1443806.1"/>
    <property type="molecule type" value="Genomic_DNA"/>
</dbReference>
<sequence>MHFSQMLSTFSVNQVNYTLSSSCLRCMKRTNIYLLGFRHLTSRRIVDTSVTLGVLHPQRNLYSNYSGTIVSDITVANDRSTRSNILRSFSHRCFSSSSTCRLTWKEHSEAIKKSIRDADFVAVDVEYTGLHIKDDRFIGIEKCYEAHASGAKQFIPCQIGITSAKYLSDGKWRITPASVYTMPAANKFFKVSTTTLQFLKDNNFDFNTWIHYGVEHLTPSEERERKFSIEQRIAELNNMTSNDCQAPSAQPVPFDLSTLTPEDRHVAEKTIDKINQWMCGSNNDPLEIEMENAFQRLLMHTIIGQQFPQVYSHSTRRGDEKVICIYKSKGELYTEQRAMLEAELAKVEQDIGVRSLLDEIARNNKVVVGHNCFYDLLHIYQTFYDELPNSAEEFKRRWTERFQNTLDTKYISEFHDAVAAPHYSSTLKGLFDYMCHVESANAKRLSFEVQPLHGTSWQLPSAFLPLLASQNSSKENKDVDCEGDIPCKTLEQSHDAGYDSFMTCIVFILQVNRILGTKYLNWDKIATKEQGGGIQSNLLLDTIGSVNNCIRLVKSQPNSINLSSNGEGDMARYFFMRGYPNSWKKWDIMKVWSPLWVSVSVIDETSCWIIVKNDEDIRNINLIYRMMKNPQFTLQTYEQSNARLNVE</sequence>
<dbReference type="GO" id="GO:0003723">
    <property type="term" value="F:RNA binding"/>
    <property type="evidence" value="ECO:0007669"/>
    <property type="project" value="TreeGrafter"/>
</dbReference>
<dbReference type="InterPro" id="IPR051181">
    <property type="entry name" value="CAF1_poly(A)_ribonucleases"/>
</dbReference>
<evidence type="ECO:0000313" key="3">
    <source>
        <dbReference type="Proteomes" id="UP001230268"/>
    </source>
</evidence>
<dbReference type="Gene3D" id="3.30.1370.50">
    <property type="entry name" value="R3H-like domain"/>
    <property type="match status" value="1"/>
</dbReference>
<dbReference type="InterPro" id="IPR036397">
    <property type="entry name" value="RNaseH_sf"/>
</dbReference>
<dbReference type="PANTHER" id="PTHR15092">
    <property type="entry name" value="POLY A -SPECIFIC RIBONUCLEASE/TARGET OF EGR1, MEMBER 1"/>
    <property type="match status" value="1"/>
</dbReference>
<comment type="similarity">
    <text evidence="1">Belongs to the CAF1 family.</text>
</comment>
<dbReference type="AlphaFoldDB" id="A0AAD8PEE5"/>
<dbReference type="InterPro" id="IPR036867">
    <property type="entry name" value="R3H_dom_sf"/>
</dbReference>
<keyword evidence="3" id="KW-1185">Reference proteome</keyword>
<dbReference type="SUPFAM" id="SSF82708">
    <property type="entry name" value="R3H domain"/>
    <property type="match status" value="1"/>
</dbReference>
<name>A0AAD8PEE5_BABGI</name>
<dbReference type="InterPro" id="IPR012677">
    <property type="entry name" value="Nucleotide-bd_a/b_plait_sf"/>
</dbReference>
<dbReference type="Pfam" id="PF04857">
    <property type="entry name" value="CAF1"/>
    <property type="match status" value="1"/>
</dbReference>
<proteinExistence type="inferred from homology"/>
<dbReference type="PANTHER" id="PTHR15092:SF22">
    <property type="entry name" value="POLY(A)-SPECIFIC RIBONUCLEASE PNLDC1"/>
    <property type="match status" value="1"/>
</dbReference>
<dbReference type="GO" id="GO:0000175">
    <property type="term" value="F:3'-5'-RNA exonuclease activity"/>
    <property type="evidence" value="ECO:0007669"/>
    <property type="project" value="TreeGrafter"/>
</dbReference>
<organism evidence="2 3">
    <name type="scientific">Babesia gibsoni</name>
    <dbReference type="NCBI Taxonomy" id="33632"/>
    <lineage>
        <taxon>Eukaryota</taxon>
        <taxon>Sar</taxon>
        <taxon>Alveolata</taxon>
        <taxon>Apicomplexa</taxon>
        <taxon>Aconoidasida</taxon>
        <taxon>Piroplasmida</taxon>
        <taxon>Babesiidae</taxon>
        <taxon>Babesia</taxon>
    </lineage>
</organism>
<dbReference type="Proteomes" id="UP001230268">
    <property type="component" value="Unassembled WGS sequence"/>
</dbReference>
<protein>
    <submittedName>
        <fullName evidence="2">Poly A specific ribonuclease/target of egr1</fullName>
    </submittedName>
</protein>
<accession>A0AAD8PEE5</accession>
<dbReference type="Gene3D" id="3.30.70.330">
    <property type="match status" value="1"/>
</dbReference>